<accession>A0A2S7TAB5</accession>
<comment type="caution">
    <text evidence="1">The sequence shown here is derived from an EMBL/GenBank/DDBJ whole genome shotgun (WGS) entry which is preliminary data.</text>
</comment>
<name>A0A2S7TAB5_9FLAO</name>
<evidence type="ECO:0000313" key="2">
    <source>
        <dbReference type="Proteomes" id="UP000239366"/>
    </source>
</evidence>
<dbReference type="OrthoDB" id="5288719at2"/>
<dbReference type="SUPFAM" id="SSF54211">
    <property type="entry name" value="Ribosomal protein S5 domain 2-like"/>
    <property type="match status" value="1"/>
</dbReference>
<dbReference type="RefSeq" id="WP_105002254.1">
    <property type="nucleotide sequence ID" value="NZ_MQVX01000001.1"/>
</dbReference>
<dbReference type="AlphaFoldDB" id="A0A2S7TAB5"/>
<dbReference type="Gene3D" id="3.30.230.10">
    <property type="match status" value="1"/>
</dbReference>
<dbReference type="EMBL" id="MQVX01000001">
    <property type="protein sequence ID" value="PQJ16584.1"/>
    <property type="molecule type" value="Genomic_DNA"/>
</dbReference>
<gene>
    <name evidence="1" type="ORF">BST99_13425</name>
</gene>
<sequence length="315" mass="35129">MQEKRYYGRGKLLITGEYAVLDGALALAIPTIQGQSLHLQSGTSDHIVWKSQVKGEASPWFEAQFDLEGHLLESNDIVVGERLEQLLGAARELNPVFLEEKQPLQIEALLEFPRQWGLGSSSTLLHLLAQWAGVDPYELMYKSFGKSGSGYDLACAGAEKALLYGLENGPKQEDVDLPWTFSQQLLWVYREVKQDSRSAIEQYRKRTANFSKQELEDFLEQISALSLACSQATELSSFEQLLSKHEELLGAILGMPPVQDSHFSDYTQGVIKSLGAWGGDFILATAQDPAKASLYFKEKGYNTLLTTEQLLYPSL</sequence>
<keyword evidence="2" id="KW-1185">Reference proteome</keyword>
<evidence type="ECO:0008006" key="3">
    <source>
        <dbReference type="Google" id="ProtNLM"/>
    </source>
</evidence>
<reference evidence="2" key="1">
    <citation type="submission" date="2016-11" db="EMBL/GenBank/DDBJ databases">
        <title>Trade-off between light-utilization and light-protection in marine flavobacteria.</title>
        <authorList>
            <person name="Kumagai Y."/>
            <person name="Yoshizawa S."/>
            <person name="Kogure K."/>
        </authorList>
    </citation>
    <scope>NUCLEOTIDE SEQUENCE [LARGE SCALE GENOMIC DNA]</scope>
    <source>
        <strain evidence="2">SG-18</strain>
    </source>
</reference>
<proteinExistence type="predicted"/>
<dbReference type="InterPro" id="IPR047765">
    <property type="entry name" value="GHMP_GYDIA-like"/>
</dbReference>
<dbReference type="NCBIfam" id="NF040656">
    <property type="entry name" value="GHMP_GYDIA"/>
    <property type="match status" value="1"/>
</dbReference>
<dbReference type="Proteomes" id="UP000239366">
    <property type="component" value="Unassembled WGS sequence"/>
</dbReference>
<dbReference type="InterPro" id="IPR014721">
    <property type="entry name" value="Ribsml_uS5_D2-typ_fold_subgr"/>
</dbReference>
<protein>
    <recommendedName>
        <fullName evidence="3">GHMP kinase</fullName>
    </recommendedName>
</protein>
<evidence type="ECO:0000313" key="1">
    <source>
        <dbReference type="EMBL" id="PQJ16584.1"/>
    </source>
</evidence>
<organism evidence="1 2">
    <name type="scientific">Aureicoccus marinus</name>
    <dbReference type="NCBI Taxonomy" id="754435"/>
    <lineage>
        <taxon>Bacteria</taxon>
        <taxon>Pseudomonadati</taxon>
        <taxon>Bacteroidota</taxon>
        <taxon>Flavobacteriia</taxon>
        <taxon>Flavobacteriales</taxon>
        <taxon>Flavobacteriaceae</taxon>
        <taxon>Aureicoccus</taxon>
    </lineage>
</organism>
<dbReference type="InterPro" id="IPR020568">
    <property type="entry name" value="Ribosomal_Su5_D2-typ_SF"/>
</dbReference>